<dbReference type="EMBL" id="CAKOGL010000025">
    <property type="protein sequence ID" value="CAH2102584.1"/>
    <property type="molecule type" value="Genomic_DNA"/>
</dbReference>
<evidence type="ECO:0000256" key="6">
    <source>
        <dbReference type="ARBA" id="ARBA00023303"/>
    </source>
</evidence>
<evidence type="ECO:0000313" key="11">
    <source>
        <dbReference type="Proteomes" id="UP001153954"/>
    </source>
</evidence>
<dbReference type="Gene3D" id="6.10.140.1910">
    <property type="match status" value="1"/>
</dbReference>
<feature type="region of interest" description="Disordered" evidence="8">
    <location>
        <begin position="185"/>
        <end position="222"/>
    </location>
</feature>
<feature type="region of interest" description="Disordered" evidence="8">
    <location>
        <begin position="158"/>
        <end position="177"/>
    </location>
</feature>
<comment type="caution">
    <text evidence="10">The sequence shown here is derived from an EMBL/GenBank/DDBJ whole genome shotgun (WGS) entry which is preliminary data.</text>
</comment>
<sequence length="355" mass="39866">MTNEDEDEEPRCVTLTPRHKAAIRFIRKMKYFVARRKFKEALKPYDVKDVIEQYSAGHVDLLARVKNVQTREALKPYDVKDVIEQYSSGHADLLNRTKNLQYRLDQILGKQGSKAKDVYASKISLASRVVKIERQVDDIESKLDHLLELYEEDRRSMRRTGNDFNGGAESGTSGEVPHRIRPALTEKQYSEPNSPVSRDFEQPTPTSAPPVPYKRPMNRGYSDLGTRFMRKKVIVKTSSSRCEESPKDDEVVIVVPTDREDTPPRLVTDSSEVCPSCSVEVETEAEAGGTRSGSSGSPSWGEGEAADERGYGSGDSLAEDAALLGDPIQPEHPPRLMRPQRRDVAVDLHLLRPDV</sequence>
<keyword evidence="3" id="KW-0472">Membrane</keyword>
<dbReference type="PANTHER" id="PTHR47735">
    <property type="entry name" value="POTASSIUM VOLTAGE-GATED CHANNEL SUBFAMILY KQT MEMBER 4"/>
    <property type="match status" value="1"/>
</dbReference>
<evidence type="ECO:0000256" key="4">
    <source>
        <dbReference type="ARBA" id="ARBA00022958"/>
    </source>
</evidence>
<evidence type="ECO:0000313" key="10">
    <source>
        <dbReference type="EMBL" id="CAH2102584.1"/>
    </source>
</evidence>
<feature type="region of interest" description="Disordered" evidence="8">
    <location>
        <begin position="279"/>
        <end position="342"/>
    </location>
</feature>
<feature type="compositionally biased region" description="Low complexity" evidence="8">
    <location>
        <begin position="279"/>
        <end position="303"/>
    </location>
</feature>
<dbReference type="InterPro" id="IPR013821">
    <property type="entry name" value="K_chnl_volt-dep_KCNQ_C"/>
</dbReference>
<dbReference type="PANTHER" id="PTHR47735:SF9">
    <property type="entry name" value="POTASSIUM VOLTAGE-GATED CHANNEL SUBFAMILY KQT MEMBER 4-LIKE ISOFORM X1"/>
    <property type="match status" value="1"/>
</dbReference>
<accession>A0AAU9UVH7</accession>
<proteinExistence type="predicted"/>
<name>A0AAU9UVH7_EUPED</name>
<evidence type="ECO:0000259" key="9">
    <source>
        <dbReference type="Pfam" id="PF03520"/>
    </source>
</evidence>
<evidence type="ECO:0000256" key="5">
    <source>
        <dbReference type="ARBA" id="ARBA00023065"/>
    </source>
</evidence>
<dbReference type="Proteomes" id="UP001153954">
    <property type="component" value="Unassembled WGS sequence"/>
</dbReference>
<evidence type="ECO:0000256" key="2">
    <source>
        <dbReference type="ARBA" id="ARBA00022448"/>
    </source>
</evidence>
<organism evidence="10 11">
    <name type="scientific">Euphydryas editha</name>
    <name type="common">Edith's checkerspot</name>
    <dbReference type="NCBI Taxonomy" id="104508"/>
    <lineage>
        <taxon>Eukaryota</taxon>
        <taxon>Metazoa</taxon>
        <taxon>Ecdysozoa</taxon>
        <taxon>Arthropoda</taxon>
        <taxon>Hexapoda</taxon>
        <taxon>Insecta</taxon>
        <taxon>Pterygota</taxon>
        <taxon>Neoptera</taxon>
        <taxon>Endopterygota</taxon>
        <taxon>Lepidoptera</taxon>
        <taxon>Glossata</taxon>
        <taxon>Ditrysia</taxon>
        <taxon>Papilionoidea</taxon>
        <taxon>Nymphalidae</taxon>
        <taxon>Nymphalinae</taxon>
        <taxon>Euphydryas</taxon>
    </lineage>
</organism>
<keyword evidence="2" id="KW-0813">Transport</keyword>
<evidence type="ECO:0000256" key="1">
    <source>
        <dbReference type="ARBA" id="ARBA00004651"/>
    </source>
</evidence>
<dbReference type="AlphaFoldDB" id="A0AAU9UVH7"/>
<evidence type="ECO:0000256" key="3">
    <source>
        <dbReference type="ARBA" id="ARBA00022475"/>
    </source>
</evidence>
<feature type="domain" description="Potassium channel voltage dependent KCNQ C-terminal" evidence="9">
    <location>
        <begin position="71"/>
        <end position="152"/>
    </location>
</feature>
<evidence type="ECO:0000256" key="8">
    <source>
        <dbReference type="SAM" id="MobiDB-lite"/>
    </source>
</evidence>
<dbReference type="InterPro" id="IPR003937">
    <property type="entry name" value="K_chnl_volt-dep_KCNQ"/>
</dbReference>
<dbReference type="GO" id="GO:0008076">
    <property type="term" value="C:voltage-gated potassium channel complex"/>
    <property type="evidence" value="ECO:0007669"/>
    <property type="project" value="TreeGrafter"/>
</dbReference>
<reference evidence="10" key="1">
    <citation type="submission" date="2022-03" db="EMBL/GenBank/DDBJ databases">
        <authorList>
            <person name="Tunstrom K."/>
        </authorList>
    </citation>
    <scope>NUCLEOTIDE SEQUENCE</scope>
</reference>
<dbReference type="GO" id="GO:0005249">
    <property type="term" value="F:voltage-gated potassium channel activity"/>
    <property type="evidence" value="ECO:0007669"/>
    <property type="project" value="InterPro"/>
</dbReference>
<keyword evidence="6" id="KW-0407">Ion channel</keyword>
<gene>
    <name evidence="10" type="ORF">EEDITHA_LOCUS17190</name>
</gene>
<evidence type="ECO:0000256" key="7">
    <source>
        <dbReference type="ARBA" id="ARBA00034430"/>
    </source>
</evidence>
<keyword evidence="4" id="KW-0630">Potassium</keyword>
<keyword evidence="5" id="KW-0406">Ion transport</keyword>
<keyword evidence="3" id="KW-1003">Cell membrane</keyword>
<keyword evidence="11" id="KW-1185">Reference proteome</keyword>
<comment type="subcellular location">
    <subcellularLocation>
        <location evidence="1">Cell membrane</location>
        <topology evidence="1">Multi-pass membrane protein</topology>
    </subcellularLocation>
</comment>
<protein>
    <recommendedName>
        <fullName evidence="9">Potassium channel voltage dependent KCNQ C-terminal domain-containing protein</fullName>
    </recommendedName>
</protein>
<dbReference type="Pfam" id="PF03520">
    <property type="entry name" value="KCNQ_channel"/>
    <property type="match status" value="1"/>
</dbReference>
<comment type="catalytic activity">
    <reaction evidence="7">
        <text>K(+)(in) = K(+)(out)</text>
        <dbReference type="Rhea" id="RHEA:29463"/>
        <dbReference type="ChEBI" id="CHEBI:29103"/>
    </reaction>
</comment>